<keyword evidence="2" id="KW-0732">Signal</keyword>
<gene>
    <name evidence="4" type="ORF">ACFO7V_17305</name>
</gene>
<dbReference type="EMBL" id="JBHSHE010000083">
    <property type="protein sequence ID" value="MFC4717881.1"/>
    <property type="molecule type" value="Genomic_DNA"/>
</dbReference>
<dbReference type="Proteomes" id="UP001595884">
    <property type="component" value="Unassembled WGS sequence"/>
</dbReference>
<comment type="similarity">
    <text evidence="1">Belongs to the bacterial solute-binding protein 8 family.</text>
</comment>
<dbReference type="PANTHER" id="PTHR30535">
    <property type="entry name" value="VITAMIN B12-BINDING PROTEIN"/>
    <property type="match status" value="1"/>
</dbReference>
<feature type="chain" id="PRO_5046085254" evidence="2">
    <location>
        <begin position="21"/>
        <end position="331"/>
    </location>
</feature>
<dbReference type="InterPro" id="IPR050902">
    <property type="entry name" value="ABC_Transporter_SBP"/>
</dbReference>
<reference evidence="5" key="1">
    <citation type="journal article" date="2019" name="Int. J. Syst. Evol. Microbiol.">
        <title>The Global Catalogue of Microorganisms (GCM) 10K type strain sequencing project: providing services to taxonomists for standard genome sequencing and annotation.</title>
        <authorList>
            <consortium name="The Broad Institute Genomics Platform"/>
            <consortium name="The Broad Institute Genome Sequencing Center for Infectious Disease"/>
            <person name="Wu L."/>
            <person name="Ma J."/>
        </authorList>
    </citation>
    <scope>NUCLEOTIDE SEQUENCE [LARGE SCALE GENOMIC DNA]</scope>
    <source>
        <strain evidence="5">CGMCC 1.12849</strain>
    </source>
</reference>
<dbReference type="Gene3D" id="3.40.50.1980">
    <property type="entry name" value="Nitrogenase molybdenum iron protein domain"/>
    <property type="match status" value="2"/>
</dbReference>
<dbReference type="Pfam" id="PF01497">
    <property type="entry name" value="Peripla_BP_2"/>
    <property type="match status" value="1"/>
</dbReference>
<protein>
    <submittedName>
        <fullName evidence="4">ABC transporter substrate-binding protein</fullName>
    </submittedName>
</protein>
<accession>A0ABV9MRV2</accession>
<dbReference type="PROSITE" id="PS50983">
    <property type="entry name" value="FE_B12_PBP"/>
    <property type="match status" value="1"/>
</dbReference>
<dbReference type="PANTHER" id="PTHR30535:SF7">
    <property type="entry name" value="IRON(III) DICITRATE-BINDING PROTEIN"/>
    <property type="match status" value="1"/>
</dbReference>
<evidence type="ECO:0000313" key="5">
    <source>
        <dbReference type="Proteomes" id="UP001595884"/>
    </source>
</evidence>
<comment type="caution">
    <text evidence="4">The sequence shown here is derived from an EMBL/GenBank/DDBJ whole genome shotgun (WGS) entry which is preliminary data.</text>
</comment>
<sequence length="331" mass="34671">MNNKSLFLISGLILGGTLLAGCGQSVSASAPAPAADSAKTIENCGRTLDFAGVPQRAVAMTPGQSEMLVRLGQAEKVVAEAQTKGGALMPELANLGIATQLTEQGPPSREVLLGVAPDLVYAPTSYEFTAEQGFASIDQLEAAGAQSYIATAGCAERRGTAEVADLLTDIENLGKVFEAPDQAAALAAEARDVLDDVAQRVATVEKPSVAELFVEGNTVSAIGAGIEYNMIEIAGGENVFSPDDKAFAQFFSSVISPETLVAKNPEVIVFTTLDQAHEKATRDFLHTRFPQLDAVKNDRLVAIDSSDVMPGSWGNIHAVQQIAQGLHPEAF</sequence>
<keyword evidence="5" id="KW-1185">Reference proteome</keyword>
<dbReference type="InterPro" id="IPR002491">
    <property type="entry name" value="ABC_transptr_periplasmic_BD"/>
</dbReference>
<dbReference type="PROSITE" id="PS51257">
    <property type="entry name" value="PROKAR_LIPOPROTEIN"/>
    <property type="match status" value="1"/>
</dbReference>
<feature type="signal peptide" evidence="2">
    <location>
        <begin position="1"/>
        <end position="20"/>
    </location>
</feature>
<dbReference type="SUPFAM" id="SSF53807">
    <property type="entry name" value="Helical backbone' metal receptor"/>
    <property type="match status" value="1"/>
</dbReference>
<proteinExistence type="inferred from homology"/>
<evidence type="ECO:0000256" key="1">
    <source>
        <dbReference type="ARBA" id="ARBA00008814"/>
    </source>
</evidence>
<name>A0ABV9MRV2_9MICC</name>
<organism evidence="4 5">
    <name type="scientific">Glutamicibacter bergerei</name>
    <dbReference type="NCBI Taxonomy" id="256702"/>
    <lineage>
        <taxon>Bacteria</taxon>
        <taxon>Bacillati</taxon>
        <taxon>Actinomycetota</taxon>
        <taxon>Actinomycetes</taxon>
        <taxon>Micrococcales</taxon>
        <taxon>Micrococcaceae</taxon>
        <taxon>Glutamicibacter</taxon>
    </lineage>
</organism>
<dbReference type="RefSeq" id="WP_096287915.1">
    <property type="nucleotide sequence ID" value="NZ_BAAAVQ010000125.1"/>
</dbReference>
<evidence type="ECO:0000313" key="4">
    <source>
        <dbReference type="EMBL" id="MFC4717881.1"/>
    </source>
</evidence>
<evidence type="ECO:0000259" key="3">
    <source>
        <dbReference type="PROSITE" id="PS50983"/>
    </source>
</evidence>
<evidence type="ECO:0000256" key="2">
    <source>
        <dbReference type="SAM" id="SignalP"/>
    </source>
</evidence>
<feature type="domain" description="Fe/B12 periplasmic-binding" evidence="3">
    <location>
        <begin position="56"/>
        <end position="330"/>
    </location>
</feature>